<keyword evidence="11" id="KW-1185">Reference proteome</keyword>
<keyword evidence="4 7" id="KW-0862">Zinc</keyword>
<dbReference type="EMBL" id="CP109965">
    <property type="protein sequence ID" value="WAJ70562.1"/>
    <property type="molecule type" value="Genomic_DNA"/>
</dbReference>
<dbReference type="Pfam" id="PF00749">
    <property type="entry name" value="tRNA-synt_1c"/>
    <property type="match status" value="1"/>
</dbReference>
<dbReference type="NCBIfam" id="TIGR03838">
    <property type="entry name" value="queuosine_YadB"/>
    <property type="match status" value="1"/>
</dbReference>
<feature type="binding site" evidence="7">
    <location>
        <position position="117"/>
    </location>
    <ligand>
        <name>Zn(2+)</name>
        <dbReference type="ChEBI" id="CHEBI:29105"/>
    </ligand>
</feature>
<keyword evidence="5 7" id="KW-0067">ATP-binding</keyword>
<evidence type="ECO:0000256" key="5">
    <source>
        <dbReference type="ARBA" id="ARBA00022840"/>
    </source>
</evidence>
<gene>
    <name evidence="10" type="primary">gluQRS</name>
    <name evidence="7" type="synonym">gluQ</name>
    <name evidence="10" type="ORF">OLW01_01715</name>
</gene>
<dbReference type="RefSeq" id="WP_268074912.1">
    <property type="nucleotide sequence ID" value="NZ_CP109965.1"/>
</dbReference>
<name>A0ABY7AMS8_9ALTE</name>
<feature type="binding site" evidence="7">
    <location>
        <position position="99"/>
    </location>
    <ligand>
        <name>Zn(2+)</name>
        <dbReference type="ChEBI" id="CHEBI:29105"/>
    </ligand>
</feature>
<dbReference type="Proteomes" id="UP001163726">
    <property type="component" value="Chromosome"/>
</dbReference>
<dbReference type="SUPFAM" id="SSF52374">
    <property type="entry name" value="Nucleotidylyl transferase"/>
    <property type="match status" value="1"/>
</dbReference>
<reference evidence="10" key="1">
    <citation type="submission" date="2022-10" db="EMBL/GenBank/DDBJ databases">
        <title>Catenovulum adriacola sp. nov. isolated in the Harbour of Susak.</title>
        <authorList>
            <person name="Schoch T."/>
            <person name="Reich S.J."/>
            <person name="Stoeferle S."/>
            <person name="Flaiz M."/>
            <person name="Kazda M."/>
            <person name="Riedel C.U."/>
            <person name="Duerre P."/>
        </authorList>
    </citation>
    <scope>NUCLEOTIDE SEQUENCE</scope>
    <source>
        <strain evidence="10">TS8</strain>
    </source>
</reference>
<dbReference type="EC" id="6.1.1.-" evidence="7"/>
<dbReference type="PRINTS" id="PR00987">
    <property type="entry name" value="TRNASYNTHGLU"/>
</dbReference>
<evidence type="ECO:0000313" key="10">
    <source>
        <dbReference type="EMBL" id="WAJ70562.1"/>
    </source>
</evidence>
<evidence type="ECO:0000313" key="11">
    <source>
        <dbReference type="Proteomes" id="UP001163726"/>
    </source>
</evidence>
<dbReference type="HAMAP" id="MF_01428">
    <property type="entry name" value="Glu_Q_tRNA_synth"/>
    <property type="match status" value="1"/>
</dbReference>
<comment type="cofactor">
    <cofactor evidence="7">
        <name>Zn(2+)</name>
        <dbReference type="ChEBI" id="CHEBI:29105"/>
    </cofactor>
    <text evidence="7">Binds 1 zinc ion per subunit.</text>
</comment>
<proteinExistence type="inferred from homology"/>
<feature type="binding site" evidence="7">
    <location>
        <position position="43"/>
    </location>
    <ligand>
        <name>L-glutamate</name>
        <dbReference type="ChEBI" id="CHEBI:29985"/>
    </ligand>
</feature>
<dbReference type="PANTHER" id="PTHR43311">
    <property type="entry name" value="GLUTAMATE--TRNA LIGASE"/>
    <property type="match status" value="1"/>
</dbReference>
<feature type="binding site" evidence="7">
    <location>
        <begin position="7"/>
        <end position="11"/>
    </location>
    <ligand>
        <name>L-glutamate</name>
        <dbReference type="ChEBI" id="CHEBI:29985"/>
    </ligand>
</feature>
<comment type="function">
    <text evidence="7">Catalyzes the tRNA-independent activation of glutamate in presence of ATP and the subsequent transfer of glutamate onto a tRNA(Asp). Glutamate is transferred on the 2-amino-5-(4,5-dihydroxy-2-cyclopenten-1-yl) moiety of the queuosine in the wobble position of the QUC anticodon.</text>
</comment>
<evidence type="ECO:0000256" key="3">
    <source>
        <dbReference type="ARBA" id="ARBA00022741"/>
    </source>
</evidence>
<dbReference type="PANTHER" id="PTHR43311:SF1">
    <property type="entry name" value="GLUTAMYL-Q TRNA(ASP) SYNTHETASE"/>
    <property type="match status" value="1"/>
</dbReference>
<comment type="similarity">
    <text evidence="7">Belongs to the class-I aminoacyl-tRNA synthetase family. GluQ subfamily.</text>
</comment>
<feature type="binding site" evidence="7">
    <location>
        <position position="101"/>
    </location>
    <ligand>
        <name>Zn(2+)</name>
        <dbReference type="ChEBI" id="CHEBI:29105"/>
    </ligand>
</feature>
<evidence type="ECO:0000256" key="7">
    <source>
        <dbReference type="HAMAP-Rule" id="MF_01428"/>
    </source>
</evidence>
<feature type="binding site" evidence="7">
    <location>
        <position position="188"/>
    </location>
    <ligand>
        <name>L-glutamate</name>
        <dbReference type="ChEBI" id="CHEBI:29985"/>
    </ligand>
</feature>
<evidence type="ECO:0000256" key="4">
    <source>
        <dbReference type="ARBA" id="ARBA00022833"/>
    </source>
</evidence>
<evidence type="ECO:0000256" key="2">
    <source>
        <dbReference type="ARBA" id="ARBA00022723"/>
    </source>
</evidence>
<keyword evidence="6 7" id="KW-0030">Aminoacyl-tRNA synthetase</keyword>
<dbReference type="GO" id="GO:0016874">
    <property type="term" value="F:ligase activity"/>
    <property type="evidence" value="ECO:0007669"/>
    <property type="project" value="UniProtKB-KW"/>
</dbReference>
<dbReference type="InterPro" id="IPR020058">
    <property type="entry name" value="Glu/Gln-tRNA-synth_Ib_cat-dom"/>
</dbReference>
<evidence type="ECO:0000256" key="6">
    <source>
        <dbReference type="ARBA" id="ARBA00023146"/>
    </source>
</evidence>
<evidence type="ECO:0000256" key="8">
    <source>
        <dbReference type="RuleBase" id="RU363037"/>
    </source>
</evidence>
<dbReference type="InterPro" id="IPR022380">
    <property type="entry name" value="Glu-Q_tRNA(Asp)_Synthase"/>
</dbReference>
<evidence type="ECO:0000259" key="9">
    <source>
        <dbReference type="Pfam" id="PF00749"/>
    </source>
</evidence>
<keyword evidence="1 7" id="KW-0436">Ligase</keyword>
<dbReference type="NCBIfam" id="NF004314">
    <property type="entry name" value="PRK05710.1-3"/>
    <property type="match status" value="1"/>
</dbReference>
<feature type="short sequence motif" description="'KMSKS' region" evidence="7">
    <location>
        <begin position="226"/>
        <end position="230"/>
    </location>
</feature>
<feature type="domain" description="Glutamyl/glutaminyl-tRNA synthetase class Ib catalytic" evidence="9">
    <location>
        <begin position="7"/>
        <end position="268"/>
    </location>
</feature>
<keyword evidence="3 7" id="KW-0547">Nucleotide-binding</keyword>
<feature type="binding site" evidence="7">
    <location>
        <position position="229"/>
    </location>
    <ligand>
        <name>ATP</name>
        <dbReference type="ChEBI" id="CHEBI:30616"/>
    </ligand>
</feature>
<dbReference type="InterPro" id="IPR014729">
    <property type="entry name" value="Rossmann-like_a/b/a_fold"/>
</dbReference>
<feature type="binding site" evidence="7">
    <location>
        <position position="113"/>
    </location>
    <ligand>
        <name>Zn(2+)</name>
        <dbReference type="ChEBI" id="CHEBI:29105"/>
    </ligand>
</feature>
<accession>A0ABY7AMS8</accession>
<feature type="short sequence motif" description="'HIGH' region" evidence="7">
    <location>
        <begin position="10"/>
        <end position="20"/>
    </location>
</feature>
<dbReference type="InterPro" id="IPR000924">
    <property type="entry name" value="Glu/Gln-tRNA-synth"/>
</dbReference>
<organism evidence="10 11">
    <name type="scientific">Catenovulum adriaticum</name>
    <dbReference type="NCBI Taxonomy" id="2984846"/>
    <lineage>
        <taxon>Bacteria</taxon>
        <taxon>Pseudomonadati</taxon>
        <taxon>Pseudomonadota</taxon>
        <taxon>Gammaproteobacteria</taxon>
        <taxon>Alteromonadales</taxon>
        <taxon>Alteromonadaceae</taxon>
        <taxon>Catenovulum</taxon>
    </lineage>
</organism>
<feature type="binding site" evidence="7">
    <location>
        <position position="170"/>
    </location>
    <ligand>
        <name>L-glutamate</name>
        <dbReference type="ChEBI" id="CHEBI:29985"/>
    </ligand>
</feature>
<dbReference type="Gene3D" id="3.40.50.620">
    <property type="entry name" value="HUPs"/>
    <property type="match status" value="1"/>
</dbReference>
<evidence type="ECO:0000256" key="1">
    <source>
        <dbReference type="ARBA" id="ARBA00022598"/>
    </source>
</evidence>
<keyword evidence="8" id="KW-0648">Protein biosynthesis</keyword>
<sequence>MKPYIGRFAPSPSGPLHLGSLIAAVASYLDAKANQGTWLIRMENLDPPREMPGADELIIEQLSDFNLVSDQPVLFQSDRLDDYQKQLERWLTRQQAYACRCPRKHIRASGGIYNGHCRHLNIPTKDSAIRFVNNNPFNEFHDLIHNQVVIDSARSAEDFIIRRRDGLFAYQLAVVLDDIFQGITHIVRGQDLIDTTVWQLALYQALKISPPYYAHIPLILGQDGRKLSKQTGAPALDSKNSASLLVEVLSRLGQNPPKELKLESNQEILNWGIHHWQLNKVPKN</sequence>
<protein>
    <recommendedName>
        <fullName evidence="7">Glutamyl-Q tRNA(Asp) synthetase</fullName>
        <shortName evidence="7">Glu-Q-RSs</shortName>
        <ecNumber evidence="7">6.1.1.-</ecNumber>
    </recommendedName>
</protein>
<keyword evidence="2 7" id="KW-0479">Metal-binding</keyword>
<dbReference type="InterPro" id="IPR049940">
    <property type="entry name" value="GluQ/Sye"/>
</dbReference>